<evidence type="ECO:0000313" key="3">
    <source>
        <dbReference type="Proteomes" id="UP000287651"/>
    </source>
</evidence>
<proteinExistence type="predicted"/>
<dbReference type="EMBL" id="AMZH03004383">
    <property type="protein sequence ID" value="RRT69322.1"/>
    <property type="molecule type" value="Genomic_DNA"/>
</dbReference>
<dbReference type="AlphaFoldDB" id="A0A426ZZF0"/>
<protein>
    <submittedName>
        <fullName evidence="2">Uncharacterized protein</fullName>
    </submittedName>
</protein>
<comment type="caution">
    <text evidence="2">The sequence shown here is derived from an EMBL/GenBank/DDBJ whole genome shotgun (WGS) entry which is preliminary data.</text>
</comment>
<organism evidence="2 3">
    <name type="scientific">Ensete ventricosum</name>
    <name type="common">Abyssinian banana</name>
    <name type="synonym">Musa ensete</name>
    <dbReference type="NCBI Taxonomy" id="4639"/>
    <lineage>
        <taxon>Eukaryota</taxon>
        <taxon>Viridiplantae</taxon>
        <taxon>Streptophyta</taxon>
        <taxon>Embryophyta</taxon>
        <taxon>Tracheophyta</taxon>
        <taxon>Spermatophyta</taxon>
        <taxon>Magnoliopsida</taxon>
        <taxon>Liliopsida</taxon>
        <taxon>Zingiberales</taxon>
        <taxon>Musaceae</taxon>
        <taxon>Ensete</taxon>
    </lineage>
</organism>
<dbReference type="Proteomes" id="UP000287651">
    <property type="component" value="Unassembled WGS sequence"/>
</dbReference>
<feature type="region of interest" description="Disordered" evidence="1">
    <location>
        <begin position="1"/>
        <end position="116"/>
    </location>
</feature>
<name>A0A426ZZF0_ENSVE</name>
<sequence length="148" mass="16550">MEGSQHAQLFGRNGHGDVGKGVAQRSEHPRLAFRGMTNPLRERHHEDKQAKKNVYDPRVRGEGELPKEHTQSEDFRGAIDPLLSWRESNGRKRGRGGGECRGKLQVPKQGGRAEAKELHKTSVDELLIKITESEGLQVDAGVLDREIK</sequence>
<reference evidence="2 3" key="1">
    <citation type="journal article" date="2014" name="Agronomy (Basel)">
        <title>A Draft Genome Sequence for Ensete ventricosum, the Drought-Tolerant Tree Against Hunger.</title>
        <authorList>
            <person name="Harrison J."/>
            <person name="Moore K.A."/>
            <person name="Paszkiewicz K."/>
            <person name="Jones T."/>
            <person name="Grant M."/>
            <person name="Ambacheew D."/>
            <person name="Muzemil S."/>
            <person name="Studholme D.J."/>
        </authorList>
    </citation>
    <scope>NUCLEOTIDE SEQUENCE [LARGE SCALE GENOMIC DNA]</scope>
</reference>
<evidence type="ECO:0000256" key="1">
    <source>
        <dbReference type="SAM" id="MobiDB-lite"/>
    </source>
</evidence>
<accession>A0A426ZZF0</accession>
<gene>
    <name evidence="2" type="ORF">B296_00013758</name>
</gene>
<feature type="compositionally biased region" description="Basic and acidic residues" evidence="1">
    <location>
        <begin position="40"/>
        <end position="77"/>
    </location>
</feature>
<evidence type="ECO:0000313" key="2">
    <source>
        <dbReference type="EMBL" id="RRT69322.1"/>
    </source>
</evidence>